<comment type="caution">
    <text evidence="2">The sequence shown here is derived from an EMBL/GenBank/DDBJ whole genome shotgun (WGS) entry which is preliminary data.</text>
</comment>
<proteinExistence type="predicted"/>
<accession>A0A0W0FC53</accession>
<feature type="region of interest" description="Disordered" evidence="1">
    <location>
        <begin position="1"/>
        <end position="22"/>
    </location>
</feature>
<dbReference type="Proteomes" id="UP000054988">
    <property type="component" value="Unassembled WGS sequence"/>
</dbReference>
<protein>
    <submittedName>
        <fullName evidence="2">Uncharacterized protein</fullName>
    </submittedName>
</protein>
<evidence type="ECO:0000313" key="3">
    <source>
        <dbReference type="Proteomes" id="UP000054988"/>
    </source>
</evidence>
<gene>
    <name evidence="2" type="ORF">WG66_13358</name>
</gene>
<name>A0A0W0FC53_MONRR</name>
<dbReference type="AlphaFoldDB" id="A0A0W0FC53"/>
<evidence type="ECO:0000313" key="2">
    <source>
        <dbReference type="EMBL" id="KTB33932.1"/>
    </source>
</evidence>
<sequence length="129" mass="14844">MKQEEQDAIDIANQHSKDKDSEIENHAAYFWERILTPEDRNQLAGHDIHSSVYPNPLIANSTSYTAVQDLERAYFEADVKMTTKPFPKLEQLPPKFQIAHELHKSIPHRVNTHRKAKAMGLKSFFGGIF</sequence>
<evidence type="ECO:0000256" key="1">
    <source>
        <dbReference type="SAM" id="MobiDB-lite"/>
    </source>
</evidence>
<reference evidence="2 3" key="1">
    <citation type="submission" date="2015-12" db="EMBL/GenBank/DDBJ databases">
        <title>Draft genome sequence of Moniliophthora roreri, the causal agent of frosty pod rot of cacao.</title>
        <authorList>
            <person name="Aime M.C."/>
            <person name="Diaz-Valderrama J.R."/>
            <person name="Kijpornyongpan T."/>
            <person name="Phillips-Mora W."/>
        </authorList>
    </citation>
    <scope>NUCLEOTIDE SEQUENCE [LARGE SCALE GENOMIC DNA]</scope>
    <source>
        <strain evidence="2 3">MCA 2952</strain>
    </source>
</reference>
<organism evidence="2 3">
    <name type="scientific">Moniliophthora roreri</name>
    <name type="common">Frosty pod rot fungus</name>
    <name type="synonym">Monilia roreri</name>
    <dbReference type="NCBI Taxonomy" id="221103"/>
    <lineage>
        <taxon>Eukaryota</taxon>
        <taxon>Fungi</taxon>
        <taxon>Dikarya</taxon>
        <taxon>Basidiomycota</taxon>
        <taxon>Agaricomycotina</taxon>
        <taxon>Agaricomycetes</taxon>
        <taxon>Agaricomycetidae</taxon>
        <taxon>Agaricales</taxon>
        <taxon>Marasmiineae</taxon>
        <taxon>Marasmiaceae</taxon>
        <taxon>Moniliophthora</taxon>
    </lineage>
</organism>
<dbReference type="EMBL" id="LATX01002123">
    <property type="protein sequence ID" value="KTB33932.1"/>
    <property type="molecule type" value="Genomic_DNA"/>
</dbReference>